<dbReference type="PANTHER" id="PTHR41153:SF2">
    <property type="entry name" value="RE41427P"/>
    <property type="match status" value="1"/>
</dbReference>
<reference evidence="2" key="1">
    <citation type="submission" date="2021-11" db="EMBL/GenBank/DDBJ databases">
        <authorList>
            <person name="Schell T."/>
        </authorList>
    </citation>
    <scope>NUCLEOTIDE SEQUENCE</scope>
    <source>
        <strain evidence="2">M5</strain>
    </source>
</reference>
<keyword evidence="3" id="KW-1185">Reference proteome</keyword>
<protein>
    <submittedName>
        <fullName evidence="2">Uncharacterized protein</fullName>
    </submittedName>
</protein>
<name>A0A8J2RW57_9CRUS</name>
<evidence type="ECO:0000256" key="1">
    <source>
        <dbReference type="SAM" id="Phobius"/>
    </source>
</evidence>
<keyword evidence="1" id="KW-1133">Transmembrane helix</keyword>
<sequence length="268" mass="30251">MSHRLLCRIEQCTFRDKFRAMLRYLILVCLSADLQGFILAKESCLGGRSLRGLTELKPHYYYGINNITTSVSCCDENVCHGGLALKNEQVSESSSFIINKPFGDYDLQHQYAQQLLLQSNDDAAQRHKRSVINNGERCVGNKMACLPVEIRCCPANMSVFFPISALSALTGERVQIIQLPPILLQPVIYGRCETEQSSILDADCHQDFVPEMMHVGRVNLESNELDLSREPVMVESGCSCRFNREPLDIIDGMDIDETMTSFLDLWTD</sequence>
<comment type="caution">
    <text evidence="2">The sequence shown here is derived from an EMBL/GenBank/DDBJ whole genome shotgun (WGS) entry which is preliminary data.</text>
</comment>
<dbReference type="AlphaFoldDB" id="A0A8J2RW57"/>
<proteinExistence type="predicted"/>
<dbReference type="EMBL" id="CAKKLH010000303">
    <property type="protein sequence ID" value="CAH0110542.1"/>
    <property type="molecule type" value="Genomic_DNA"/>
</dbReference>
<accession>A0A8J2RW57</accession>
<feature type="transmembrane region" description="Helical" evidence="1">
    <location>
        <begin position="21"/>
        <end position="40"/>
    </location>
</feature>
<organism evidence="2 3">
    <name type="scientific">Daphnia galeata</name>
    <dbReference type="NCBI Taxonomy" id="27404"/>
    <lineage>
        <taxon>Eukaryota</taxon>
        <taxon>Metazoa</taxon>
        <taxon>Ecdysozoa</taxon>
        <taxon>Arthropoda</taxon>
        <taxon>Crustacea</taxon>
        <taxon>Branchiopoda</taxon>
        <taxon>Diplostraca</taxon>
        <taxon>Cladocera</taxon>
        <taxon>Anomopoda</taxon>
        <taxon>Daphniidae</taxon>
        <taxon>Daphnia</taxon>
    </lineage>
</organism>
<keyword evidence="1" id="KW-0472">Membrane</keyword>
<gene>
    <name evidence="2" type="ORF">DGAL_LOCUS14112</name>
</gene>
<keyword evidence="1" id="KW-0812">Transmembrane</keyword>
<dbReference type="Proteomes" id="UP000789390">
    <property type="component" value="Unassembled WGS sequence"/>
</dbReference>
<evidence type="ECO:0000313" key="2">
    <source>
        <dbReference type="EMBL" id="CAH0110542.1"/>
    </source>
</evidence>
<dbReference type="OrthoDB" id="6331962at2759"/>
<dbReference type="PANTHER" id="PTHR41153">
    <property type="entry name" value="RE41427P"/>
    <property type="match status" value="1"/>
</dbReference>
<evidence type="ECO:0000313" key="3">
    <source>
        <dbReference type="Proteomes" id="UP000789390"/>
    </source>
</evidence>